<proteinExistence type="predicted"/>
<name>A0A0F8XYV9_9ZZZZ</name>
<gene>
    <name evidence="1" type="ORF">LCGC14_2963860</name>
</gene>
<organism evidence="1">
    <name type="scientific">marine sediment metagenome</name>
    <dbReference type="NCBI Taxonomy" id="412755"/>
    <lineage>
        <taxon>unclassified sequences</taxon>
        <taxon>metagenomes</taxon>
        <taxon>ecological metagenomes</taxon>
    </lineage>
</organism>
<dbReference type="EMBL" id="LAZR01060066">
    <property type="protein sequence ID" value="KKK66460.1"/>
    <property type="molecule type" value="Genomic_DNA"/>
</dbReference>
<accession>A0A0F8XYV9</accession>
<sequence length="124" mass="13224">DDWLAEIERLKNVLKLVQRWGKDSRSVGAYEVFAEVTKALGGVPEHPLKVVDCTCIPCICKEHCLGCGARTCMAHELALKSSCASCESQQGGQMGPTHKGSSFCESGSIASGGNKSHCTCDVCF</sequence>
<protein>
    <submittedName>
        <fullName evidence="1">Uncharacterized protein</fullName>
    </submittedName>
</protein>
<feature type="non-terminal residue" evidence="1">
    <location>
        <position position="1"/>
    </location>
</feature>
<comment type="caution">
    <text evidence="1">The sequence shown here is derived from an EMBL/GenBank/DDBJ whole genome shotgun (WGS) entry which is preliminary data.</text>
</comment>
<dbReference type="AlphaFoldDB" id="A0A0F8XYV9"/>
<evidence type="ECO:0000313" key="1">
    <source>
        <dbReference type="EMBL" id="KKK66460.1"/>
    </source>
</evidence>
<reference evidence="1" key="1">
    <citation type="journal article" date="2015" name="Nature">
        <title>Complex archaea that bridge the gap between prokaryotes and eukaryotes.</title>
        <authorList>
            <person name="Spang A."/>
            <person name="Saw J.H."/>
            <person name="Jorgensen S.L."/>
            <person name="Zaremba-Niedzwiedzka K."/>
            <person name="Martijn J."/>
            <person name="Lind A.E."/>
            <person name="van Eijk R."/>
            <person name="Schleper C."/>
            <person name="Guy L."/>
            <person name="Ettema T.J."/>
        </authorList>
    </citation>
    <scope>NUCLEOTIDE SEQUENCE</scope>
</reference>